<feature type="region of interest" description="Disordered" evidence="1">
    <location>
        <begin position="131"/>
        <end position="156"/>
    </location>
</feature>
<evidence type="ECO:0008006" key="5">
    <source>
        <dbReference type="Google" id="ProtNLM"/>
    </source>
</evidence>
<dbReference type="AlphaFoldDB" id="A0AAW5F1A5"/>
<keyword evidence="2" id="KW-0472">Membrane</keyword>
<evidence type="ECO:0000256" key="2">
    <source>
        <dbReference type="SAM" id="Phobius"/>
    </source>
</evidence>
<name>A0AAW5F1A5_CLOSY</name>
<keyword evidence="2" id="KW-1133">Transmembrane helix</keyword>
<organism evidence="3 4">
    <name type="scientific">Clostridium symbiosum</name>
    <name type="common">Bacteroides symbiosus</name>
    <dbReference type="NCBI Taxonomy" id="1512"/>
    <lineage>
        <taxon>Bacteria</taxon>
        <taxon>Bacillati</taxon>
        <taxon>Bacillota</taxon>
        <taxon>Clostridia</taxon>
        <taxon>Lachnospirales</taxon>
        <taxon>Lachnospiraceae</taxon>
        <taxon>Otoolea</taxon>
    </lineage>
</organism>
<dbReference type="EMBL" id="JAINVB010000001">
    <property type="protein sequence ID" value="MCK0086051.1"/>
    <property type="molecule type" value="Genomic_DNA"/>
</dbReference>
<comment type="caution">
    <text evidence="3">The sequence shown here is derived from an EMBL/GenBank/DDBJ whole genome shotgun (WGS) entry which is preliminary data.</text>
</comment>
<feature type="transmembrane region" description="Helical" evidence="2">
    <location>
        <begin position="6"/>
        <end position="33"/>
    </location>
</feature>
<accession>A0AAW5F1A5</accession>
<reference evidence="3" key="1">
    <citation type="journal article" date="2022" name="Cell Host Microbe">
        <title>Colonization of the live biotherapeutic product VE303 and modulation of the microbiota and metabolites in healthy volunteers.</title>
        <authorList>
            <person name="Dsouza M."/>
            <person name="Menon R."/>
            <person name="Crossette E."/>
            <person name="Bhattarai S.K."/>
            <person name="Schneider J."/>
            <person name="Kim Y.G."/>
            <person name="Reddy S."/>
            <person name="Caballero S."/>
            <person name="Felix C."/>
            <person name="Cornacchione L."/>
            <person name="Hendrickson J."/>
            <person name="Watson A.R."/>
            <person name="Minot S.S."/>
            <person name="Greenfield N."/>
            <person name="Schopf L."/>
            <person name="Szabady R."/>
            <person name="Patarroyo J."/>
            <person name="Smith W."/>
            <person name="Harrison P."/>
            <person name="Kuijper E.J."/>
            <person name="Kelly C.P."/>
            <person name="Olle B."/>
            <person name="Bobilev D."/>
            <person name="Silber J.L."/>
            <person name="Bucci V."/>
            <person name="Roberts B."/>
            <person name="Faith J."/>
            <person name="Norman J.M."/>
        </authorList>
    </citation>
    <scope>NUCLEOTIDE SEQUENCE</scope>
    <source>
        <strain evidence="3">VE303-04</strain>
    </source>
</reference>
<evidence type="ECO:0000313" key="3">
    <source>
        <dbReference type="EMBL" id="MCK0086051.1"/>
    </source>
</evidence>
<evidence type="ECO:0000313" key="4">
    <source>
        <dbReference type="Proteomes" id="UP001203136"/>
    </source>
</evidence>
<dbReference type="RefSeq" id="WP_024738204.1">
    <property type="nucleotide sequence ID" value="NZ_BAABZD010000004.1"/>
</dbReference>
<dbReference type="Proteomes" id="UP001203136">
    <property type="component" value="Unassembled WGS sequence"/>
</dbReference>
<proteinExistence type="predicted"/>
<protein>
    <recommendedName>
        <fullName evidence="5">DUF2953 domain-containing protein</fullName>
    </recommendedName>
</protein>
<evidence type="ECO:0000256" key="1">
    <source>
        <dbReference type="SAM" id="MobiDB-lite"/>
    </source>
</evidence>
<sequence>MLHILFLILKIAGFLLLAILGLIILLLLSVLLVPVRYRGQGSFYEKPEGVFRITWLLHLFSVRVSYYGEPEIQICILGFRAFKDRGEEAEEFDDGEPVPDEDAFSVRGAHADEEAYHGVLQDEPVLSAQEIKRDEPEDPKLQFSRHEEESEPEKQADIPVKEHLLQRLAGKVKRFFRRLALAFRNICDALKNADNLRESAASFMRDEENQKTYRLIKKQLKKVLRHVLPVKLKGTVTFGFEEPYITGQILTWAALLYPLYHDKLIIRPVFDRQVLEGEVSLKGRIRTGTLLMAGIRVLLNKNFRKQLKRFLNRGGI</sequence>
<keyword evidence="2" id="KW-0812">Transmembrane</keyword>
<gene>
    <name evidence="3" type="ORF">K5I21_09260</name>
</gene>